<reference evidence="2 3" key="1">
    <citation type="journal article" date="2019" name="Sci. Rep.">
        <title>A high-quality genome of Eragrostis curvula grass provides insights into Poaceae evolution and supports new strategies to enhance forage quality.</title>
        <authorList>
            <person name="Carballo J."/>
            <person name="Santos B.A.C.M."/>
            <person name="Zappacosta D."/>
            <person name="Garbus I."/>
            <person name="Selva J.P."/>
            <person name="Gallo C.A."/>
            <person name="Diaz A."/>
            <person name="Albertini E."/>
            <person name="Caccamo M."/>
            <person name="Echenique V."/>
        </authorList>
    </citation>
    <scope>NUCLEOTIDE SEQUENCE [LARGE SCALE GENOMIC DNA]</scope>
    <source>
        <strain evidence="3">cv. Victoria</strain>
        <tissue evidence="2">Leaf</tissue>
    </source>
</reference>
<dbReference type="OrthoDB" id="1671977at2759"/>
<evidence type="ECO:0000313" key="2">
    <source>
        <dbReference type="EMBL" id="TVU16104.1"/>
    </source>
</evidence>
<dbReference type="PANTHER" id="PTHR38371:SF1">
    <property type="entry name" value="RHO GTPASE-ACTIVATING PROTEIN"/>
    <property type="match status" value="1"/>
</dbReference>
<proteinExistence type="predicted"/>
<evidence type="ECO:0000313" key="3">
    <source>
        <dbReference type="Proteomes" id="UP000324897"/>
    </source>
</evidence>
<name>A0A5J9TXJ7_9POAL</name>
<dbReference type="EMBL" id="RWGY01000031">
    <property type="protein sequence ID" value="TVU16104.1"/>
    <property type="molecule type" value="Genomic_DNA"/>
</dbReference>
<feature type="compositionally biased region" description="Pro residues" evidence="1">
    <location>
        <begin position="275"/>
        <end position="289"/>
    </location>
</feature>
<feature type="non-terminal residue" evidence="2">
    <location>
        <position position="1"/>
    </location>
</feature>
<dbReference type="Proteomes" id="UP000324897">
    <property type="component" value="Unassembled WGS sequence"/>
</dbReference>
<gene>
    <name evidence="2" type="ORF">EJB05_39654</name>
</gene>
<feature type="region of interest" description="Disordered" evidence="1">
    <location>
        <begin position="467"/>
        <end position="490"/>
    </location>
</feature>
<feature type="compositionally biased region" description="Acidic residues" evidence="1">
    <location>
        <begin position="43"/>
        <end position="53"/>
    </location>
</feature>
<sequence length="771" mass="85410">MDIAPPSFSLGIDLDDEDPPPAAGEQARGCAAPDPPSFSLGFDFDDDDDDEEPQLPAGGREAERARVYAAAPDPPSFSLGLGLDDEEEPHHPVEERREEQARRYEAPDAPSFSLCFDDDKEFLPGGKCHEEAQPQVEPRAPSSTGIEEEEDDSDLAAGKPPTPPEANRFKRLRRGPAPPHPAPTPQVRCYQAPDAPSFSFGIDDDDFLGGDQHHEQSRPQAAPRVPQSVYVEDSEDDDFILPGDRRSQQVKCEMLNPDPLPPPGTRRLKRLQRGPEPPHLAPKPPPPKAPKLAMPEASPVVNGKGALDGIGSFEDEIEDFTDDEQPTRGECCTLVFCNCAFTSCTRAFAYSSAIGCSFIFNVEFNFCYTSFTKSVSFIFYRIQTIIKLSSLLADVPPSVGSCSSNSKFSLLNHGVLMSQSATKAKISKLKQQSTSSASTPLEESCTKKLLPKITISPLRKIHLLDSDTDADDDQNQNKANKPASPLKSRQESMNKYIGKDPTLQQNSKFQRSTAAWKSEAKVHENWATPALDEFCSEYFNSVKESGQPQQKESSSLSRSNVSHLYQGSSTGAVLDENPADNSPPAVHYFFHQDPMVRDLVRERLQHFFPIGTESTRENEQRRAENISYGQFGLSGAATNGWVTPGRSIPVPTDVGRRRVHASGTQSGSGHWYTGEDGRKEYNVRWKVAGDFTSSGRKVRLRKAHPDANEVLPNLRKNQLRQSKPQVELEESDEMKMQICFPRLQKGQGFAVISVFALWVSFQNWFVDRTIR</sequence>
<organism evidence="2 3">
    <name type="scientific">Eragrostis curvula</name>
    <name type="common">weeping love grass</name>
    <dbReference type="NCBI Taxonomy" id="38414"/>
    <lineage>
        <taxon>Eukaryota</taxon>
        <taxon>Viridiplantae</taxon>
        <taxon>Streptophyta</taxon>
        <taxon>Embryophyta</taxon>
        <taxon>Tracheophyta</taxon>
        <taxon>Spermatophyta</taxon>
        <taxon>Magnoliopsida</taxon>
        <taxon>Liliopsida</taxon>
        <taxon>Poales</taxon>
        <taxon>Poaceae</taxon>
        <taxon>PACMAD clade</taxon>
        <taxon>Chloridoideae</taxon>
        <taxon>Eragrostideae</taxon>
        <taxon>Eragrostidinae</taxon>
        <taxon>Eragrostis</taxon>
    </lineage>
</organism>
<dbReference type="Gramene" id="TVU16104">
    <property type="protein sequence ID" value="TVU16104"/>
    <property type="gene ID" value="EJB05_39654"/>
</dbReference>
<protein>
    <submittedName>
        <fullName evidence="2">Uncharacterized protein</fullName>
    </submittedName>
</protein>
<feature type="compositionally biased region" description="Basic and acidic residues" evidence="1">
    <location>
        <begin position="88"/>
        <end position="106"/>
    </location>
</feature>
<evidence type="ECO:0000256" key="1">
    <source>
        <dbReference type="SAM" id="MobiDB-lite"/>
    </source>
</evidence>
<comment type="caution">
    <text evidence="2">The sequence shown here is derived from an EMBL/GenBank/DDBJ whole genome shotgun (WGS) entry which is preliminary data.</text>
</comment>
<dbReference type="PANTHER" id="PTHR38371">
    <property type="entry name" value="RHO GTPASE-ACTIVATING PROTEIN"/>
    <property type="match status" value="1"/>
</dbReference>
<accession>A0A5J9TXJ7</accession>
<keyword evidence="3" id="KW-1185">Reference proteome</keyword>
<feature type="region of interest" description="Disordered" evidence="1">
    <location>
        <begin position="1"/>
        <end position="296"/>
    </location>
</feature>
<dbReference type="AlphaFoldDB" id="A0A5J9TXJ7"/>